<feature type="compositionally biased region" description="Polar residues" evidence="1">
    <location>
        <begin position="282"/>
        <end position="295"/>
    </location>
</feature>
<dbReference type="Proteomes" id="UP000199727">
    <property type="component" value="Unassembled WGS sequence"/>
</dbReference>
<feature type="compositionally biased region" description="Polar residues" evidence="1">
    <location>
        <begin position="207"/>
        <end position="240"/>
    </location>
</feature>
<feature type="compositionally biased region" description="Polar residues" evidence="1">
    <location>
        <begin position="71"/>
        <end position="84"/>
    </location>
</feature>
<feature type="compositionally biased region" description="Polar residues" evidence="1">
    <location>
        <begin position="397"/>
        <end position="418"/>
    </location>
</feature>
<dbReference type="AlphaFoldDB" id="A0A854QEI1"/>
<reference evidence="2 3" key="1">
    <citation type="submission" date="2017-06" db="EMBL/GenBank/DDBJ databases">
        <title>Global population genomics of the pathogenic fungus Cryptococcus neoformans var. grubii.</title>
        <authorList>
            <person name="Cuomo C."/>
            <person name="Litvintseva A."/>
            <person name="Chen Y."/>
            <person name="Young S."/>
            <person name="Zeng Q."/>
            <person name="Chapman S."/>
            <person name="Gujja S."/>
            <person name="Saif S."/>
            <person name="Birren B."/>
        </authorList>
    </citation>
    <scope>NUCLEOTIDE SEQUENCE [LARGE SCALE GENOMIC DNA]</scope>
    <source>
        <strain evidence="2 3">Tu259-1</strain>
    </source>
</reference>
<feature type="compositionally biased region" description="Basic and acidic residues" evidence="1">
    <location>
        <begin position="436"/>
        <end position="446"/>
    </location>
</feature>
<protein>
    <submittedName>
        <fullName evidence="2">Uncharacterized protein</fullName>
    </submittedName>
</protein>
<dbReference type="OrthoDB" id="2574332at2759"/>
<evidence type="ECO:0000256" key="1">
    <source>
        <dbReference type="SAM" id="MobiDB-lite"/>
    </source>
</evidence>
<accession>A0A854QEI1</accession>
<feature type="compositionally biased region" description="Polar residues" evidence="1">
    <location>
        <begin position="331"/>
        <end position="341"/>
    </location>
</feature>
<feature type="region of interest" description="Disordered" evidence="1">
    <location>
        <begin position="15"/>
        <end position="97"/>
    </location>
</feature>
<comment type="caution">
    <text evidence="2">The sequence shown here is derived from an EMBL/GenBank/DDBJ whole genome shotgun (WGS) entry which is preliminary data.</text>
</comment>
<proteinExistence type="predicted"/>
<dbReference type="EMBL" id="AMKT01000034">
    <property type="protein sequence ID" value="OXG23945.1"/>
    <property type="molecule type" value="Genomic_DNA"/>
</dbReference>
<name>A0A854QEI1_CRYNE</name>
<evidence type="ECO:0000313" key="2">
    <source>
        <dbReference type="EMBL" id="OXG23945.1"/>
    </source>
</evidence>
<evidence type="ECO:0000313" key="3">
    <source>
        <dbReference type="Proteomes" id="UP000199727"/>
    </source>
</evidence>
<feature type="compositionally biased region" description="Polar residues" evidence="1">
    <location>
        <begin position="48"/>
        <end position="59"/>
    </location>
</feature>
<feature type="compositionally biased region" description="Polar residues" evidence="1">
    <location>
        <begin position="447"/>
        <end position="484"/>
    </location>
</feature>
<feature type="compositionally biased region" description="Polar residues" evidence="1">
    <location>
        <begin position="15"/>
        <end position="25"/>
    </location>
</feature>
<organism evidence="2 3">
    <name type="scientific">Cryptococcus neoformans Tu259-1</name>
    <dbReference type="NCBI Taxonomy" id="1230072"/>
    <lineage>
        <taxon>Eukaryota</taxon>
        <taxon>Fungi</taxon>
        <taxon>Dikarya</taxon>
        <taxon>Basidiomycota</taxon>
        <taxon>Agaricomycotina</taxon>
        <taxon>Tremellomycetes</taxon>
        <taxon>Tremellales</taxon>
        <taxon>Cryptococcaceae</taxon>
        <taxon>Cryptococcus</taxon>
        <taxon>Cryptococcus neoformans species complex</taxon>
    </lineage>
</organism>
<gene>
    <name evidence="2" type="ORF">C361_02491</name>
</gene>
<feature type="region of interest" description="Disordered" evidence="1">
    <location>
        <begin position="164"/>
        <end position="373"/>
    </location>
</feature>
<feature type="region of interest" description="Disordered" evidence="1">
    <location>
        <begin position="386"/>
        <end position="562"/>
    </location>
</feature>
<sequence>MVTYRISQKYIVPTSSCTPHQSCPASVNDDPLIRSQSPMDPSPDSRHQSFPNFRHTSTLIKGDTREDGQYGLQSHWSDWGSENSRAGGKKDDRFSGGLKRMFTKSGKNGKADRSRCSSAGFLLSQPKERSSPVKYIESPIRSGRPATEYFPNFLKVSTYTPIRPHTRLDDSHGAGCSPRSIERSMSKHKRTPLKTSNVVPLHWKSMNRATSPSTVTSREPSTSPLKNRTTSLVQRLQSLDNLPDSRYPGPKAKGSYGTPTPERPRPVRRPSQSIDLLPDLECQSSSAQKGNPQTRGSEEDVFSAPASQQEPSRRKRSSAQPTRRKDLHEQPSWQPSRSLSTKRPPEANIAHRRNYSASSSAQHRRQGSMDRAEALVILERMKSMGKLRIANPDPPGISNSSTTHQLEPSPTKPVNTCSLYGGLASDSDDSLIVNKTSDRSPDKYFSKESQGNSPVKAYTTPSRSQAYASFRKVQSSRKTNTPAPTRSERSPHRPVVGSTATRKSQLHNEASFDDSFVDNLACLTSPQPPPRSLARSSTGNMSVFHGSHIGSPSPKNKQGKEVEELLLDSDDAGSVDEGDYRTSFGSVRRLSEGNSSVTDMYLESFYGDDVNGQDTTDESPGLRIAEDGPLLPKSLRKTKKIGDRLVKA</sequence>
<feature type="region of interest" description="Disordered" evidence="1">
    <location>
        <begin position="607"/>
        <end position="628"/>
    </location>
</feature>